<dbReference type="InterPro" id="IPR032799">
    <property type="entry name" value="TAXi_C"/>
</dbReference>
<reference evidence="8 9" key="1">
    <citation type="submission" date="2024-09" db="EMBL/GenBank/DDBJ databases">
        <title>Chromosome-scale assembly of Riccia fluitans.</title>
        <authorList>
            <person name="Paukszto L."/>
            <person name="Sawicki J."/>
            <person name="Karawczyk K."/>
            <person name="Piernik-Szablinska J."/>
            <person name="Szczecinska M."/>
            <person name="Mazdziarz M."/>
        </authorList>
    </citation>
    <scope>NUCLEOTIDE SEQUENCE [LARGE SCALE GENOMIC DNA]</scope>
    <source>
        <strain evidence="8">Rf_01</strain>
        <tissue evidence="8">Aerial parts of the thallus</tissue>
    </source>
</reference>
<sequence length="458" mass="49270">MDKISACMWMAVITLICVGKAFSTPRDGGAYPLKKRPSVESRGGIQVNLIELRGQSVPCHEEGKVFGEQLGRNCGQNSSSQSIYGPGNYLMQISLGTPPQKFTLILDTRSDLVWVQCRPCTTCSTSIQSIFDPSLSSTFTNVTCDDQRCSSVPDTGCASNTCDYQNKNDDNQLVAEGKLFEDTISILATGFTNVKVDKFGFGCSEQNIGLQILEVDGVVGFGRGPISLVSQVGAVYGSRFSYCLTRSAPNNGLFNRVGPSKLTLGDVAVPSKPEQKARKTQWSPILKNEYNPSFYLLNLQGIAVNGNKLKVPSPGFKVEKGGRGGTVLDFGVKNSKFSQPIYDALVQALEPLIEYKKVSEVFTKLKECYNVPGPEAPKLPTITLHLQGASLSVPGDKAFIEVQSTSGQNTGRVLCLAADATDGDFNVLGSVWQHTVEVIVDNEAGKVGFSQGDCTLPA</sequence>
<dbReference type="EMBL" id="JBHFFA010000003">
    <property type="protein sequence ID" value="KAL2633122.1"/>
    <property type="molecule type" value="Genomic_DNA"/>
</dbReference>
<dbReference type="InterPro" id="IPR021109">
    <property type="entry name" value="Peptidase_aspartic_dom_sf"/>
</dbReference>
<evidence type="ECO:0000256" key="2">
    <source>
        <dbReference type="ARBA" id="ARBA00022670"/>
    </source>
</evidence>
<keyword evidence="3" id="KW-0064">Aspartyl protease</keyword>
<dbReference type="GO" id="GO:0004190">
    <property type="term" value="F:aspartic-type endopeptidase activity"/>
    <property type="evidence" value="ECO:0007669"/>
    <property type="project" value="UniProtKB-KW"/>
</dbReference>
<name>A0ABD1YQS8_9MARC</name>
<dbReference type="PANTHER" id="PTHR47967">
    <property type="entry name" value="OS07G0603500 PROTEIN-RELATED"/>
    <property type="match status" value="1"/>
</dbReference>
<feature type="signal peptide" evidence="6">
    <location>
        <begin position="1"/>
        <end position="23"/>
    </location>
</feature>
<dbReference type="InterPro" id="IPR032861">
    <property type="entry name" value="TAXi_N"/>
</dbReference>
<keyword evidence="2" id="KW-0645">Protease</keyword>
<proteinExistence type="inferred from homology"/>
<dbReference type="InterPro" id="IPR033121">
    <property type="entry name" value="PEPTIDASE_A1"/>
</dbReference>
<keyword evidence="4" id="KW-0378">Hydrolase</keyword>
<dbReference type="PROSITE" id="PS51767">
    <property type="entry name" value="PEPTIDASE_A1"/>
    <property type="match status" value="1"/>
</dbReference>
<dbReference type="GO" id="GO:0006508">
    <property type="term" value="P:proteolysis"/>
    <property type="evidence" value="ECO:0007669"/>
    <property type="project" value="UniProtKB-KW"/>
</dbReference>
<evidence type="ECO:0000256" key="1">
    <source>
        <dbReference type="ARBA" id="ARBA00007447"/>
    </source>
</evidence>
<dbReference type="Pfam" id="PF14541">
    <property type="entry name" value="TAXi_C"/>
    <property type="match status" value="1"/>
</dbReference>
<evidence type="ECO:0000259" key="7">
    <source>
        <dbReference type="PROSITE" id="PS51767"/>
    </source>
</evidence>
<dbReference type="InterPro" id="IPR034161">
    <property type="entry name" value="Pepsin-like_plant"/>
</dbReference>
<gene>
    <name evidence="8" type="ORF">R1flu_004601</name>
</gene>
<comment type="similarity">
    <text evidence="1">Belongs to the peptidase A1 family.</text>
</comment>
<keyword evidence="6" id="KW-0732">Signal</keyword>
<dbReference type="PANTHER" id="PTHR47967:SF128">
    <property type="entry name" value="ASPARTIC PROTEINASE CDR1-LIKE"/>
    <property type="match status" value="1"/>
</dbReference>
<organism evidence="8 9">
    <name type="scientific">Riccia fluitans</name>
    <dbReference type="NCBI Taxonomy" id="41844"/>
    <lineage>
        <taxon>Eukaryota</taxon>
        <taxon>Viridiplantae</taxon>
        <taxon>Streptophyta</taxon>
        <taxon>Embryophyta</taxon>
        <taxon>Marchantiophyta</taxon>
        <taxon>Marchantiopsida</taxon>
        <taxon>Marchantiidae</taxon>
        <taxon>Marchantiales</taxon>
        <taxon>Ricciaceae</taxon>
        <taxon>Riccia</taxon>
    </lineage>
</organism>
<accession>A0ABD1YQS8</accession>
<dbReference type="InterPro" id="IPR051708">
    <property type="entry name" value="Plant_Aspart_Prot_A1"/>
</dbReference>
<keyword evidence="9" id="KW-1185">Reference proteome</keyword>
<evidence type="ECO:0000256" key="6">
    <source>
        <dbReference type="SAM" id="SignalP"/>
    </source>
</evidence>
<dbReference type="Pfam" id="PF14543">
    <property type="entry name" value="TAXi_N"/>
    <property type="match status" value="1"/>
</dbReference>
<dbReference type="SUPFAM" id="SSF50630">
    <property type="entry name" value="Acid proteases"/>
    <property type="match status" value="1"/>
</dbReference>
<feature type="chain" id="PRO_5044852403" description="Peptidase A1 domain-containing protein" evidence="6">
    <location>
        <begin position="24"/>
        <end position="458"/>
    </location>
</feature>
<dbReference type="CDD" id="cd05476">
    <property type="entry name" value="pepsin_A_like_plant"/>
    <property type="match status" value="1"/>
</dbReference>
<comment type="caution">
    <text evidence="8">The sequence shown here is derived from an EMBL/GenBank/DDBJ whole genome shotgun (WGS) entry which is preliminary data.</text>
</comment>
<keyword evidence="5" id="KW-0325">Glycoprotein</keyword>
<evidence type="ECO:0000313" key="9">
    <source>
        <dbReference type="Proteomes" id="UP001605036"/>
    </source>
</evidence>
<evidence type="ECO:0000256" key="5">
    <source>
        <dbReference type="ARBA" id="ARBA00023180"/>
    </source>
</evidence>
<protein>
    <recommendedName>
        <fullName evidence="7">Peptidase A1 domain-containing protein</fullName>
    </recommendedName>
</protein>
<evidence type="ECO:0000256" key="4">
    <source>
        <dbReference type="ARBA" id="ARBA00022801"/>
    </source>
</evidence>
<dbReference type="Gene3D" id="2.40.70.10">
    <property type="entry name" value="Acid Proteases"/>
    <property type="match status" value="2"/>
</dbReference>
<evidence type="ECO:0000256" key="3">
    <source>
        <dbReference type="ARBA" id="ARBA00022750"/>
    </source>
</evidence>
<feature type="domain" description="Peptidase A1" evidence="7">
    <location>
        <begin position="89"/>
        <end position="450"/>
    </location>
</feature>
<evidence type="ECO:0000313" key="8">
    <source>
        <dbReference type="EMBL" id="KAL2633122.1"/>
    </source>
</evidence>
<dbReference type="AlphaFoldDB" id="A0ABD1YQS8"/>
<dbReference type="Proteomes" id="UP001605036">
    <property type="component" value="Unassembled WGS sequence"/>
</dbReference>